<feature type="signal peptide" evidence="2">
    <location>
        <begin position="1"/>
        <end position="22"/>
    </location>
</feature>
<evidence type="ECO:0000256" key="1">
    <source>
        <dbReference type="ARBA" id="ARBA00022729"/>
    </source>
</evidence>
<dbReference type="InterPro" id="IPR006311">
    <property type="entry name" value="TAT_signal"/>
</dbReference>
<dbReference type="PROSITE" id="PS51318">
    <property type="entry name" value="TAT"/>
    <property type="match status" value="1"/>
</dbReference>
<dbReference type="PROSITE" id="PS51257">
    <property type="entry name" value="PROKAR_LIPOPROTEIN"/>
    <property type="match status" value="1"/>
</dbReference>
<evidence type="ECO:0000313" key="3">
    <source>
        <dbReference type="EMBL" id="WNZ24130.1"/>
    </source>
</evidence>
<proteinExistence type="predicted"/>
<sequence>MSNRLFKRRTVLTAGLATGILAACTNGRQSSQGSASAPQAAAYQGQTLVAACFQGTMETIYKEILAPALKQQTGADLKLVPGLTSEQLARLRSSPNNPPFDLVLLDDGNNEIAVQEGLIQKFPENLSQNSANVVPEMIGKDGLAPMMFAWPIVIAYNPQRVKTPPTSWNNLWDANSDARVGLINIGAVIGMVYMVEQARLLGGSESNIDPAFEIISKNKNKLAAVASNLGSLAALYQQGEADIGPMFLSDVLRLKSKGVSIDWAVPESSLAGVRFGLNIVSKPVAPLELAAALVNASVSPEVQKSISSAPYFFGPAIKDVEITGEIAERLNVRSADELMAEIKILDWTQINPNKNAWIERFNKETKG</sequence>
<keyword evidence="1 2" id="KW-0732">Signal</keyword>
<reference evidence="3" key="1">
    <citation type="submission" date="2020-05" db="EMBL/GenBank/DDBJ databases">
        <authorList>
            <person name="Zhu T."/>
            <person name="Keshari N."/>
            <person name="Lu X."/>
        </authorList>
    </citation>
    <scope>NUCLEOTIDE SEQUENCE</scope>
    <source>
        <strain evidence="3">NK1-12</strain>
    </source>
</reference>
<dbReference type="GO" id="GO:0030975">
    <property type="term" value="F:thiamine binding"/>
    <property type="evidence" value="ECO:0007669"/>
    <property type="project" value="TreeGrafter"/>
</dbReference>
<dbReference type="Gene3D" id="3.40.190.10">
    <property type="entry name" value="Periplasmic binding protein-like II"/>
    <property type="match status" value="2"/>
</dbReference>
<dbReference type="Pfam" id="PF13531">
    <property type="entry name" value="SBP_bac_11"/>
    <property type="match status" value="1"/>
</dbReference>
<gene>
    <name evidence="3" type="ORF">HJG54_15530</name>
</gene>
<evidence type="ECO:0000256" key="2">
    <source>
        <dbReference type="SAM" id="SignalP"/>
    </source>
</evidence>
<dbReference type="GO" id="GO:0030976">
    <property type="term" value="F:thiamine pyrophosphate binding"/>
    <property type="evidence" value="ECO:0007669"/>
    <property type="project" value="TreeGrafter"/>
</dbReference>
<dbReference type="SUPFAM" id="SSF53850">
    <property type="entry name" value="Periplasmic binding protein-like II"/>
    <property type="match status" value="1"/>
</dbReference>
<dbReference type="GO" id="GO:0015888">
    <property type="term" value="P:thiamine transport"/>
    <property type="evidence" value="ECO:0007669"/>
    <property type="project" value="TreeGrafter"/>
</dbReference>
<dbReference type="PANTHER" id="PTHR30006:SF2">
    <property type="entry name" value="ABC TRANSPORTER SUBSTRATE-BINDING PROTEIN"/>
    <property type="match status" value="1"/>
</dbReference>
<dbReference type="EMBL" id="CP053586">
    <property type="protein sequence ID" value="WNZ24130.1"/>
    <property type="molecule type" value="Genomic_DNA"/>
</dbReference>
<accession>A0AA96WFH9</accession>
<dbReference type="PANTHER" id="PTHR30006">
    <property type="entry name" value="THIAMINE-BINDING PERIPLASMIC PROTEIN-RELATED"/>
    <property type="match status" value="1"/>
</dbReference>
<protein>
    <submittedName>
        <fullName evidence="3">Extracellular solute-binding protein</fullName>
    </submittedName>
</protein>
<feature type="chain" id="PRO_5041686584" evidence="2">
    <location>
        <begin position="23"/>
        <end position="367"/>
    </location>
</feature>
<organism evidence="3">
    <name type="scientific">Leptolyngbya sp. NK1-12</name>
    <dbReference type="NCBI Taxonomy" id="2547451"/>
    <lineage>
        <taxon>Bacteria</taxon>
        <taxon>Bacillati</taxon>
        <taxon>Cyanobacteriota</taxon>
        <taxon>Cyanophyceae</taxon>
        <taxon>Leptolyngbyales</taxon>
        <taxon>Leptolyngbyaceae</taxon>
        <taxon>Leptolyngbya group</taxon>
        <taxon>Leptolyngbya</taxon>
    </lineage>
</organism>
<dbReference type="AlphaFoldDB" id="A0AA96WFH9"/>
<dbReference type="GO" id="GO:0030288">
    <property type="term" value="C:outer membrane-bounded periplasmic space"/>
    <property type="evidence" value="ECO:0007669"/>
    <property type="project" value="TreeGrafter"/>
</dbReference>
<name>A0AA96WFH9_9CYAN</name>
<dbReference type="RefSeq" id="WP_316429769.1">
    <property type="nucleotide sequence ID" value="NZ_CP053586.1"/>
</dbReference>